<reference evidence="2 3" key="3">
    <citation type="journal article" date="2014" name="Genome Announc.">
        <title>Genome Sequence of the Microsporidian Species Nematocida sp1 Strain ERTm6 (ATCC PRA-372).</title>
        <authorList>
            <person name="Bakowski M.A."/>
            <person name="Priest M."/>
            <person name="Young S."/>
            <person name="Cuomo C.A."/>
            <person name="Troemel E.R."/>
        </authorList>
    </citation>
    <scope>NUCLEOTIDE SEQUENCE [LARGE SCALE GENOMIC DNA]</scope>
    <source>
        <strain evidence="2 3">ERTm6</strain>
    </source>
</reference>
<organism evidence="1">
    <name type="scientific">Nematocida ausubeli (strain ATCC PRA-371 / ERTm2)</name>
    <name type="common">Nematode killer fungus</name>
    <dbReference type="NCBI Taxonomy" id="1913371"/>
    <lineage>
        <taxon>Eukaryota</taxon>
        <taxon>Fungi</taxon>
        <taxon>Fungi incertae sedis</taxon>
        <taxon>Microsporidia</taxon>
        <taxon>Nematocida</taxon>
    </lineage>
</organism>
<dbReference type="AlphaFoldDB" id="H8ZD13"/>
<evidence type="ECO:0000313" key="2">
    <source>
        <dbReference type="EMBL" id="KFG25232.1"/>
    </source>
</evidence>
<keyword evidence="3" id="KW-1185">Reference proteome</keyword>
<reference evidence="2" key="2">
    <citation type="submission" date="2012-10" db="EMBL/GenBank/DDBJ databases">
        <authorList>
            <consortium name="The Broad Institute Genome Sequencing Platform"/>
            <consortium name="The Broad Institute Genome Sequencing Center for Infectious Disease"/>
            <person name="Cuomo C."/>
            <person name="Troemel E."/>
            <person name="Walker B."/>
            <person name="Young S.K."/>
            <person name="Zeng Q."/>
            <person name="Gargeya S."/>
            <person name="Fitzgerald M."/>
            <person name="Haas B."/>
            <person name="Abouelleil A."/>
            <person name="Alvarado L."/>
            <person name="Arachchi H.M."/>
            <person name="Berlin A.M."/>
            <person name="Chapman S.B."/>
            <person name="Goldberg J."/>
            <person name="Griggs A."/>
            <person name="Gujja S."/>
            <person name="Hansen M."/>
            <person name="Howarth C."/>
            <person name="Imamovic A."/>
            <person name="Larimer J."/>
            <person name="McCowan C."/>
            <person name="Murphy C."/>
            <person name="Neiman D."/>
            <person name="Pearson M."/>
            <person name="Priest M."/>
            <person name="Roberts A."/>
            <person name="Saif S."/>
            <person name="Shea T."/>
            <person name="Sisk P."/>
            <person name="Sykes S."/>
            <person name="Wortman J."/>
            <person name="Nusbaum C."/>
            <person name="Birren B."/>
        </authorList>
    </citation>
    <scope>NUCLEOTIDE SEQUENCE</scope>
    <source>
        <strain evidence="2">ERTm6</strain>
    </source>
</reference>
<evidence type="ECO:0000313" key="3">
    <source>
        <dbReference type="Proteomes" id="UP000054524"/>
    </source>
</evidence>
<accession>A0A086IZB4</accession>
<proteinExistence type="predicted"/>
<evidence type="ECO:0000313" key="1">
    <source>
        <dbReference type="EMBL" id="EHY65553.1"/>
    </source>
</evidence>
<dbReference type="Proteomes" id="UP000054524">
    <property type="component" value="Unassembled WGS sequence"/>
</dbReference>
<reference evidence="1" key="1">
    <citation type="submission" date="2011-03" db="EMBL/GenBank/DDBJ databases">
        <title>The Genome Sequence of Nematocida sp1 strain ERTm2.</title>
        <authorList>
            <consortium name="The Broad Institute Genome Sequencing Platform"/>
            <consortium name="The Broad Institute Genome Sequencing Center for Infectious Disease"/>
            <person name="Cuomo C."/>
            <person name="Troemel E."/>
            <person name="Young S.K."/>
            <person name="Zeng Q."/>
            <person name="Gargeya S."/>
            <person name="Fitzgerald M."/>
            <person name="Haas B."/>
            <person name="Abouelleil A."/>
            <person name="Alvarado L."/>
            <person name="Arachchi H.M."/>
            <person name="Berlin A."/>
            <person name="Brown A."/>
            <person name="Chapman S.B."/>
            <person name="Chen Z."/>
            <person name="Dunbar C."/>
            <person name="Freedman E."/>
            <person name="Gearin G."/>
            <person name="Gellesch M."/>
            <person name="Goldberg J."/>
            <person name="Griggs A."/>
            <person name="Gujja S."/>
            <person name="Heilman E.R."/>
            <person name="Heiman D."/>
            <person name="Howarth C."/>
            <person name="Larson L."/>
            <person name="Lui A."/>
            <person name="MacDonald P.J.P."/>
            <person name="Mehta T."/>
            <person name="Montmayeur A."/>
            <person name="Murphy C."/>
            <person name="Neiman D."/>
            <person name="Pearson M."/>
            <person name="Priest M."/>
            <person name="Roberts A."/>
            <person name="Saif S."/>
            <person name="Shea T."/>
            <person name="Shenoy N."/>
            <person name="Sisk P."/>
            <person name="Stolte C."/>
            <person name="Sykes S."/>
            <person name="White J."/>
            <person name="Yandava C."/>
            <person name="Wortman J."/>
            <person name="Nusbaum C."/>
            <person name="Birren B."/>
        </authorList>
    </citation>
    <scope>NUCLEOTIDE SEQUENCE</scope>
    <source>
        <strain evidence="1">ERTm2</strain>
    </source>
</reference>
<dbReference type="STRING" id="944018.H8ZD13"/>
<sequence length="173" mass="20652">MRGIKDIDNTIKEMDKQYDANFGDWVRSEENLDVLSVNLKKYVYKYDQELFTAVISWITNDWAFNSKVKLIYKVFRDGLFHTNSPEDIQNSKDSIFIIKKIIKNWSVLQVSELIIEFITEMEKEEKKLFLLWVLDEVPHDRLTEIFIRIDNSVDWALKITIIKHNKMGNMQNK</sequence>
<protein>
    <submittedName>
        <fullName evidence="1">Uncharacterized protein</fullName>
    </submittedName>
</protein>
<accession>H8ZD13</accession>
<dbReference type="OrthoDB" id="2158148at2759"/>
<dbReference type="Proteomes" id="UP000005622">
    <property type="component" value="Unassembled WGS sequence"/>
</dbReference>
<gene>
    <name evidence="1" type="ORF">NERG_01160</name>
    <name evidence="2" type="ORF">NESG_02001</name>
</gene>
<name>H8ZD13_NEMA1</name>
<dbReference type="EMBL" id="JH604635">
    <property type="protein sequence ID" value="EHY65553.1"/>
    <property type="molecule type" value="Genomic_DNA"/>
</dbReference>
<dbReference type="HOGENOM" id="CLU_1496650_0_0_1"/>
<dbReference type="EMBL" id="AKIJ01000005">
    <property type="protein sequence ID" value="KFG25232.1"/>
    <property type="molecule type" value="Genomic_DNA"/>
</dbReference>